<accession>A0AAD7AVR5</accession>
<evidence type="ECO:0000313" key="1">
    <source>
        <dbReference type="EMBL" id="KAJ7368908.1"/>
    </source>
</evidence>
<protein>
    <recommendedName>
        <fullName evidence="3">F-box domain-containing protein</fullName>
    </recommendedName>
</protein>
<keyword evidence="2" id="KW-1185">Reference proteome</keyword>
<name>A0AAD7AVR5_9AGAR</name>
<sequence>MTFPRIPPEIWTIILADMDAWSLTLLCRASRAFYAQAQCILYHSVDLPHPFTCTVPLTFDTSHATKIGRALAKCINLKDLRVVGEVSATGERQSCIHGWMINDCSFRLTTFENLYFNDRWIVDFWKKQTEIQVLVMNHNLGCFKDPQLLPDLIAVGTSQLSNLPEGRALQRIETYFQRELLPLAQYKRTLTTLNLVRDWVDLQFSIGDTISAVAELVSHLVHFGIIERRKDSYILPTELTSETTLRRFAKLETITLHMLNVECFAVDDAMYDMDAPAGVYGPPSVLKRAMR</sequence>
<organism evidence="1 2">
    <name type="scientific">Mycena albidolilacea</name>
    <dbReference type="NCBI Taxonomy" id="1033008"/>
    <lineage>
        <taxon>Eukaryota</taxon>
        <taxon>Fungi</taxon>
        <taxon>Dikarya</taxon>
        <taxon>Basidiomycota</taxon>
        <taxon>Agaricomycotina</taxon>
        <taxon>Agaricomycetes</taxon>
        <taxon>Agaricomycetidae</taxon>
        <taxon>Agaricales</taxon>
        <taxon>Marasmiineae</taxon>
        <taxon>Mycenaceae</taxon>
        <taxon>Mycena</taxon>
    </lineage>
</organism>
<reference evidence="1" key="1">
    <citation type="submission" date="2023-03" db="EMBL/GenBank/DDBJ databases">
        <title>Massive genome expansion in bonnet fungi (Mycena s.s.) driven by repeated elements and novel gene families across ecological guilds.</title>
        <authorList>
            <consortium name="Lawrence Berkeley National Laboratory"/>
            <person name="Harder C.B."/>
            <person name="Miyauchi S."/>
            <person name="Viragh M."/>
            <person name="Kuo A."/>
            <person name="Thoen E."/>
            <person name="Andreopoulos B."/>
            <person name="Lu D."/>
            <person name="Skrede I."/>
            <person name="Drula E."/>
            <person name="Henrissat B."/>
            <person name="Morin E."/>
            <person name="Kohler A."/>
            <person name="Barry K."/>
            <person name="LaButti K."/>
            <person name="Morin E."/>
            <person name="Salamov A."/>
            <person name="Lipzen A."/>
            <person name="Mereny Z."/>
            <person name="Hegedus B."/>
            <person name="Baldrian P."/>
            <person name="Stursova M."/>
            <person name="Weitz H."/>
            <person name="Taylor A."/>
            <person name="Grigoriev I.V."/>
            <person name="Nagy L.G."/>
            <person name="Martin F."/>
            <person name="Kauserud H."/>
        </authorList>
    </citation>
    <scope>NUCLEOTIDE SEQUENCE</scope>
    <source>
        <strain evidence="1">CBHHK002</strain>
    </source>
</reference>
<comment type="caution">
    <text evidence="1">The sequence shown here is derived from an EMBL/GenBank/DDBJ whole genome shotgun (WGS) entry which is preliminary data.</text>
</comment>
<evidence type="ECO:0000313" key="2">
    <source>
        <dbReference type="Proteomes" id="UP001218218"/>
    </source>
</evidence>
<dbReference type="Proteomes" id="UP001218218">
    <property type="component" value="Unassembled WGS sequence"/>
</dbReference>
<proteinExistence type="predicted"/>
<dbReference type="AlphaFoldDB" id="A0AAD7AVR5"/>
<gene>
    <name evidence="1" type="ORF">DFH08DRAFT_1071513</name>
</gene>
<dbReference type="EMBL" id="JARIHO010000001">
    <property type="protein sequence ID" value="KAJ7368908.1"/>
    <property type="molecule type" value="Genomic_DNA"/>
</dbReference>
<evidence type="ECO:0008006" key="3">
    <source>
        <dbReference type="Google" id="ProtNLM"/>
    </source>
</evidence>